<dbReference type="NCBIfam" id="TIGR00765">
    <property type="entry name" value="yihY_not_rbn"/>
    <property type="match status" value="1"/>
</dbReference>
<evidence type="ECO:0000256" key="6">
    <source>
        <dbReference type="SAM" id="Phobius"/>
    </source>
</evidence>
<evidence type="ECO:0000256" key="2">
    <source>
        <dbReference type="ARBA" id="ARBA00022475"/>
    </source>
</evidence>
<evidence type="ECO:0000256" key="5">
    <source>
        <dbReference type="ARBA" id="ARBA00023136"/>
    </source>
</evidence>
<dbReference type="Pfam" id="PF03631">
    <property type="entry name" value="Virul_fac_BrkB"/>
    <property type="match status" value="1"/>
</dbReference>
<evidence type="ECO:0000313" key="7">
    <source>
        <dbReference type="EMBL" id="SMC90445.1"/>
    </source>
</evidence>
<dbReference type="PIRSF" id="PIRSF035875">
    <property type="entry name" value="RNase_BN"/>
    <property type="match status" value="1"/>
</dbReference>
<feature type="transmembrane region" description="Helical" evidence="6">
    <location>
        <begin position="37"/>
        <end position="60"/>
    </location>
</feature>
<reference evidence="7 8" key="1">
    <citation type="submission" date="2017-04" db="EMBL/GenBank/DDBJ databases">
        <authorList>
            <person name="Afonso C.L."/>
            <person name="Miller P.J."/>
            <person name="Scott M.A."/>
            <person name="Spackman E."/>
            <person name="Goraichik I."/>
            <person name="Dimitrov K.M."/>
            <person name="Suarez D.L."/>
            <person name="Swayne D.E."/>
        </authorList>
    </citation>
    <scope>NUCLEOTIDE SEQUENCE [LARGE SCALE GENOMIC DNA]</scope>
    <source>
        <strain evidence="7 8">DSM 19625</strain>
    </source>
</reference>
<feature type="transmembrane region" description="Helical" evidence="6">
    <location>
        <begin position="206"/>
        <end position="228"/>
    </location>
</feature>
<dbReference type="EMBL" id="FWYB01000005">
    <property type="protein sequence ID" value="SMC90445.1"/>
    <property type="molecule type" value="Genomic_DNA"/>
</dbReference>
<dbReference type="AlphaFoldDB" id="A0A1W2CYR6"/>
<dbReference type="InterPro" id="IPR017039">
    <property type="entry name" value="Virul_fac_BrkB"/>
</dbReference>
<dbReference type="RefSeq" id="WP_084289461.1">
    <property type="nucleotide sequence ID" value="NZ_FWYB01000005.1"/>
</dbReference>
<sequence length="342" mass="36887">MTFFKKAKHFVKATAHLFIAAGKGFMEDRVMKLSAALAYYTIFSLTPLIIIVISAASLFLGSSPVSGGTGINPSEELFSEIRDLVGDDAAAQLQTFVTNANTTGKSTAGLIIGIVTLVIGATAIFIEIQDSINLIWKVKAVPKKGWKKLLINRLLSFSLIVSLGFLLLVSLVINSIVVAIGDKLGYLLSSSKIAEYLPVIDNTTTLLITILNNAITLAAVTAVFTIIFKVLPDVVLKWKPAILGALFTALLFSLGKYIIGIYIVKGNPGSAFGAASSLIVILLWVYYTAIILYFGAEFTQAYAERYAKGIKPSKYAVHTKIVVVEKEVAVLPPQHPEDTKIE</sequence>
<evidence type="ECO:0000256" key="4">
    <source>
        <dbReference type="ARBA" id="ARBA00022989"/>
    </source>
</evidence>
<keyword evidence="4 6" id="KW-1133">Transmembrane helix</keyword>
<evidence type="ECO:0000256" key="1">
    <source>
        <dbReference type="ARBA" id="ARBA00004651"/>
    </source>
</evidence>
<dbReference type="STRING" id="475255.SAMN04488101_105117"/>
<proteinExistence type="predicted"/>
<feature type="transmembrane region" description="Helical" evidence="6">
    <location>
        <begin position="108"/>
        <end position="128"/>
    </location>
</feature>
<dbReference type="Proteomes" id="UP000192678">
    <property type="component" value="Unassembled WGS sequence"/>
</dbReference>
<gene>
    <name evidence="7" type="ORF">SAMN04488101_105117</name>
</gene>
<dbReference type="PANTHER" id="PTHR30213:SF1">
    <property type="entry name" value="INNER MEMBRANE PROTEIN YHJD"/>
    <property type="match status" value="1"/>
</dbReference>
<keyword evidence="8" id="KW-1185">Reference proteome</keyword>
<name>A0A1W2CYR6_9SPHI</name>
<feature type="transmembrane region" description="Helical" evidence="6">
    <location>
        <begin position="240"/>
        <end position="264"/>
    </location>
</feature>
<dbReference type="OrthoDB" id="9797028at2"/>
<evidence type="ECO:0000313" key="8">
    <source>
        <dbReference type="Proteomes" id="UP000192678"/>
    </source>
</evidence>
<keyword evidence="3 6" id="KW-0812">Transmembrane</keyword>
<comment type="subcellular location">
    <subcellularLocation>
        <location evidence="1">Cell membrane</location>
        <topology evidence="1">Multi-pass membrane protein</topology>
    </subcellularLocation>
</comment>
<accession>A0A1W2CYR6</accession>
<feature type="transmembrane region" description="Helical" evidence="6">
    <location>
        <begin position="270"/>
        <end position="296"/>
    </location>
</feature>
<dbReference type="GO" id="GO:0005886">
    <property type="term" value="C:plasma membrane"/>
    <property type="evidence" value="ECO:0007669"/>
    <property type="project" value="UniProtKB-SubCell"/>
</dbReference>
<feature type="transmembrane region" description="Helical" evidence="6">
    <location>
        <begin position="149"/>
        <end position="180"/>
    </location>
</feature>
<keyword evidence="5 6" id="KW-0472">Membrane</keyword>
<evidence type="ECO:0000256" key="3">
    <source>
        <dbReference type="ARBA" id="ARBA00022692"/>
    </source>
</evidence>
<organism evidence="7 8">
    <name type="scientific">Pedobacter nyackensis</name>
    <dbReference type="NCBI Taxonomy" id="475255"/>
    <lineage>
        <taxon>Bacteria</taxon>
        <taxon>Pseudomonadati</taxon>
        <taxon>Bacteroidota</taxon>
        <taxon>Sphingobacteriia</taxon>
        <taxon>Sphingobacteriales</taxon>
        <taxon>Sphingobacteriaceae</taxon>
        <taxon>Pedobacter</taxon>
    </lineage>
</organism>
<protein>
    <submittedName>
        <fullName evidence="7">Membrane protein</fullName>
    </submittedName>
</protein>
<keyword evidence="2" id="KW-1003">Cell membrane</keyword>
<dbReference type="PANTHER" id="PTHR30213">
    <property type="entry name" value="INNER MEMBRANE PROTEIN YHJD"/>
    <property type="match status" value="1"/>
</dbReference>